<comment type="caution">
    <text evidence="3">The sequence shown here is derived from an EMBL/GenBank/DDBJ whole genome shotgun (WGS) entry which is preliminary data.</text>
</comment>
<accession>A0AAW0U406</accession>
<name>A0AAW0U406_SCYPA</name>
<keyword evidence="4" id="KW-1185">Reference proteome</keyword>
<proteinExistence type="predicted"/>
<dbReference type="EMBL" id="JARAKH010000018">
    <property type="protein sequence ID" value="KAK8394797.1"/>
    <property type="molecule type" value="Genomic_DNA"/>
</dbReference>
<evidence type="ECO:0000256" key="2">
    <source>
        <dbReference type="SAM" id="SignalP"/>
    </source>
</evidence>
<reference evidence="3 4" key="1">
    <citation type="submission" date="2023-03" db="EMBL/GenBank/DDBJ databases">
        <title>High-quality genome of Scylla paramamosain provides insights in environmental adaptation.</title>
        <authorList>
            <person name="Zhang L."/>
        </authorList>
    </citation>
    <scope>NUCLEOTIDE SEQUENCE [LARGE SCALE GENOMIC DNA]</scope>
    <source>
        <strain evidence="3">LZ_2023a</strain>
        <tissue evidence="3">Muscle</tissue>
    </source>
</reference>
<sequence>MKVAFLLLLGICAAWAGGPQRPDVPSFQRPHPDPRPPSFQRPPPYRGRRDVHLRPAARPDKGAVQTLPDLLPEGRAGELPPKHSLTRPFPHTSG</sequence>
<feature type="chain" id="PRO_5043810720" evidence="2">
    <location>
        <begin position="17"/>
        <end position="94"/>
    </location>
</feature>
<evidence type="ECO:0000313" key="3">
    <source>
        <dbReference type="EMBL" id="KAK8394797.1"/>
    </source>
</evidence>
<gene>
    <name evidence="3" type="ORF">O3P69_005936</name>
</gene>
<feature type="region of interest" description="Disordered" evidence="1">
    <location>
        <begin position="18"/>
        <end position="94"/>
    </location>
</feature>
<organism evidence="3 4">
    <name type="scientific">Scylla paramamosain</name>
    <name type="common">Mud crab</name>
    <dbReference type="NCBI Taxonomy" id="85552"/>
    <lineage>
        <taxon>Eukaryota</taxon>
        <taxon>Metazoa</taxon>
        <taxon>Ecdysozoa</taxon>
        <taxon>Arthropoda</taxon>
        <taxon>Crustacea</taxon>
        <taxon>Multicrustacea</taxon>
        <taxon>Malacostraca</taxon>
        <taxon>Eumalacostraca</taxon>
        <taxon>Eucarida</taxon>
        <taxon>Decapoda</taxon>
        <taxon>Pleocyemata</taxon>
        <taxon>Brachyura</taxon>
        <taxon>Eubrachyura</taxon>
        <taxon>Portunoidea</taxon>
        <taxon>Portunidae</taxon>
        <taxon>Portuninae</taxon>
        <taxon>Scylla</taxon>
    </lineage>
</organism>
<evidence type="ECO:0000256" key="1">
    <source>
        <dbReference type="SAM" id="MobiDB-lite"/>
    </source>
</evidence>
<dbReference type="Proteomes" id="UP001487740">
    <property type="component" value="Unassembled WGS sequence"/>
</dbReference>
<dbReference type="AlphaFoldDB" id="A0AAW0U406"/>
<evidence type="ECO:0000313" key="4">
    <source>
        <dbReference type="Proteomes" id="UP001487740"/>
    </source>
</evidence>
<keyword evidence="2" id="KW-0732">Signal</keyword>
<feature type="compositionally biased region" description="Basic and acidic residues" evidence="1">
    <location>
        <begin position="47"/>
        <end position="61"/>
    </location>
</feature>
<feature type="compositionally biased region" description="Pro residues" evidence="1">
    <location>
        <begin position="35"/>
        <end position="45"/>
    </location>
</feature>
<feature type="signal peptide" evidence="2">
    <location>
        <begin position="1"/>
        <end position="16"/>
    </location>
</feature>
<protein>
    <submittedName>
        <fullName evidence="3">Uncharacterized protein</fullName>
    </submittedName>
</protein>